<organism evidence="10">
    <name type="scientific">Lygus hesperus</name>
    <name type="common">Western plant bug</name>
    <dbReference type="NCBI Taxonomy" id="30085"/>
    <lineage>
        <taxon>Eukaryota</taxon>
        <taxon>Metazoa</taxon>
        <taxon>Ecdysozoa</taxon>
        <taxon>Arthropoda</taxon>
        <taxon>Hexapoda</taxon>
        <taxon>Insecta</taxon>
        <taxon>Pterygota</taxon>
        <taxon>Neoptera</taxon>
        <taxon>Paraneoptera</taxon>
        <taxon>Hemiptera</taxon>
        <taxon>Heteroptera</taxon>
        <taxon>Panheteroptera</taxon>
        <taxon>Cimicomorpha</taxon>
        <taxon>Miridae</taxon>
        <taxon>Mirini</taxon>
        <taxon>Lygus</taxon>
    </lineage>
</organism>
<protein>
    <recommendedName>
        <fullName evidence="1">E2 ubiquitin-conjugating enzyme</fullName>
        <ecNumber evidence="1">2.3.2.23</ecNumber>
    </recommendedName>
</protein>
<dbReference type="EMBL" id="GDHC01007236">
    <property type="protein sequence ID" value="JAQ11393.1"/>
    <property type="molecule type" value="Transcribed_RNA"/>
</dbReference>
<evidence type="ECO:0000256" key="3">
    <source>
        <dbReference type="ARBA" id="ARBA00022741"/>
    </source>
</evidence>
<dbReference type="InterPro" id="IPR000608">
    <property type="entry name" value="UBC"/>
</dbReference>
<feature type="domain" description="UBA" evidence="8">
    <location>
        <begin position="162"/>
        <end position="198"/>
    </location>
</feature>
<feature type="active site" description="Glycyl thioester intermediate" evidence="6">
    <location>
        <position position="86"/>
    </location>
</feature>
<evidence type="ECO:0000259" key="8">
    <source>
        <dbReference type="PROSITE" id="PS50030"/>
    </source>
</evidence>
<evidence type="ECO:0000256" key="2">
    <source>
        <dbReference type="ARBA" id="ARBA00022679"/>
    </source>
</evidence>
<dbReference type="Gene3D" id="3.10.110.10">
    <property type="entry name" value="Ubiquitin Conjugating Enzyme"/>
    <property type="match status" value="1"/>
</dbReference>
<proteinExistence type="inferred from homology"/>
<reference evidence="10" key="1">
    <citation type="journal article" date="2016" name="Gigascience">
        <title>De novo construction of an expanded transcriptome assembly for the western tarnished plant bug, Lygus hesperus.</title>
        <authorList>
            <person name="Tassone E.E."/>
            <person name="Geib S.M."/>
            <person name="Hall B."/>
            <person name="Fabrick J.A."/>
            <person name="Brent C.S."/>
            <person name="Hull J.J."/>
        </authorList>
    </citation>
    <scope>NUCLEOTIDE SEQUENCE</scope>
</reference>
<comment type="similarity">
    <text evidence="7">Belongs to the ubiquitin-conjugating enzyme family.</text>
</comment>
<feature type="domain" description="UBC core" evidence="9">
    <location>
        <begin position="1"/>
        <end position="148"/>
    </location>
</feature>
<dbReference type="PANTHER" id="PTHR24068">
    <property type="entry name" value="UBIQUITIN-CONJUGATING ENZYME E2"/>
    <property type="match status" value="1"/>
</dbReference>
<evidence type="ECO:0000313" key="10">
    <source>
        <dbReference type="EMBL" id="JAQ11393.1"/>
    </source>
</evidence>
<dbReference type="EC" id="2.3.2.23" evidence="1"/>
<keyword evidence="4 7" id="KW-0833">Ubl conjugation pathway</keyword>
<dbReference type="InterPro" id="IPR009060">
    <property type="entry name" value="UBA-like_sf"/>
</dbReference>
<dbReference type="InterPro" id="IPR016135">
    <property type="entry name" value="UBQ-conjugating_enzyme/RWD"/>
</dbReference>
<dbReference type="PROSITE" id="PS50127">
    <property type="entry name" value="UBC_2"/>
    <property type="match status" value="1"/>
</dbReference>
<name>A0A146LUN9_LYGHE</name>
<dbReference type="AlphaFoldDB" id="A0A146LUN9"/>
<gene>
    <name evidence="10" type="primary">UBC27</name>
    <name evidence="10" type="ORF">g.4176</name>
</gene>
<keyword evidence="2" id="KW-0808">Transferase</keyword>
<dbReference type="Pfam" id="PF00627">
    <property type="entry name" value="UBA"/>
    <property type="match status" value="1"/>
</dbReference>
<dbReference type="GO" id="GO:0005524">
    <property type="term" value="F:ATP binding"/>
    <property type="evidence" value="ECO:0007669"/>
    <property type="project" value="UniProtKB-UniRule"/>
</dbReference>
<sequence>MNPRIRKEYKEIQNLPPNSQIGAIYIDGDLTHWRGFVIGPEQTPYEGGKFYIDIHIPPDYPFSPPNMKFETRVWHPNVSSQTGFICLDILKSEWSPAITLRTALLSVQALLSAPNPDDPQDGVVAAQYLGDPAGFSKTAREWTCKYAVDGGKITIRSEPPFPYPNELAKLLEMGFEEEKSKSVLLRVNGNVQNAFDYL</sequence>
<dbReference type="InterPro" id="IPR023313">
    <property type="entry name" value="UBQ-conjugating_AS"/>
</dbReference>
<dbReference type="SMART" id="SM00212">
    <property type="entry name" value="UBCc"/>
    <property type="match status" value="1"/>
</dbReference>
<dbReference type="CDD" id="cd23800">
    <property type="entry name" value="UBCc_UBE2K"/>
    <property type="match status" value="1"/>
</dbReference>
<dbReference type="Gene3D" id="1.10.8.10">
    <property type="entry name" value="DNA helicase RuvA subunit, C-terminal domain"/>
    <property type="match status" value="1"/>
</dbReference>
<evidence type="ECO:0000256" key="4">
    <source>
        <dbReference type="ARBA" id="ARBA00022786"/>
    </source>
</evidence>
<dbReference type="SUPFAM" id="SSF46934">
    <property type="entry name" value="UBA-like"/>
    <property type="match status" value="1"/>
</dbReference>
<dbReference type="PROSITE" id="PS00183">
    <property type="entry name" value="UBC_1"/>
    <property type="match status" value="1"/>
</dbReference>
<keyword evidence="5 7" id="KW-0067">ATP-binding</keyword>
<dbReference type="PROSITE" id="PS50030">
    <property type="entry name" value="UBA"/>
    <property type="match status" value="1"/>
</dbReference>
<evidence type="ECO:0000259" key="9">
    <source>
        <dbReference type="PROSITE" id="PS50127"/>
    </source>
</evidence>
<dbReference type="FunFam" id="3.10.110.10:FF:000060">
    <property type="entry name" value="Ubiquitin conjugating enzyme (UbcB)"/>
    <property type="match status" value="1"/>
</dbReference>
<dbReference type="Pfam" id="PF00179">
    <property type="entry name" value="UQ_con"/>
    <property type="match status" value="1"/>
</dbReference>
<evidence type="ECO:0000256" key="7">
    <source>
        <dbReference type="RuleBase" id="RU362109"/>
    </source>
</evidence>
<dbReference type="InterPro" id="IPR015940">
    <property type="entry name" value="UBA"/>
</dbReference>
<evidence type="ECO:0000256" key="6">
    <source>
        <dbReference type="PROSITE-ProRule" id="PRU10133"/>
    </source>
</evidence>
<dbReference type="GO" id="GO:0061631">
    <property type="term" value="F:ubiquitin conjugating enzyme activity"/>
    <property type="evidence" value="ECO:0007669"/>
    <property type="project" value="UniProtKB-EC"/>
</dbReference>
<accession>A0A146LUN9</accession>
<evidence type="ECO:0000256" key="5">
    <source>
        <dbReference type="ARBA" id="ARBA00022840"/>
    </source>
</evidence>
<evidence type="ECO:0000256" key="1">
    <source>
        <dbReference type="ARBA" id="ARBA00012486"/>
    </source>
</evidence>
<keyword evidence="3 7" id="KW-0547">Nucleotide-binding</keyword>
<dbReference type="SUPFAM" id="SSF54495">
    <property type="entry name" value="UBC-like"/>
    <property type="match status" value="1"/>
</dbReference>